<proteinExistence type="predicted"/>
<comment type="caution">
    <text evidence="1">The sequence shown here is derived from an EMBL/GenBank/DDBJ whole genome shotgun (WGS) entry which is preliminary data.</text>
</comment>
<protein>
    <submittedName>
        <fullName evidence="1">Uncharacterized protein</fullName>
    </submittedName>
</protein>
<evidence type="ECO:0000313" key="1">
    <source>
        <dbReference type="EMBL" id="KAJ3485760.1"/>
    </source>
</evidence>
<keyword evidence="2" id="KW-1185">Reference proteome</keyword>
<dbReference type="Proteomes" id="UP001212997">
    <property type="component" value="Unassembled WGS sequence"/>
</dbReference>
<dbReference type="EMBL" id="JANAWD010000142">
    <property type="protein sequence ID" value="KAJ3485760.1"/>
    <property type="molecule type" value="Genomic_DNA"/>
</dbReference>
<reference evidence="1" key="1">
    <citation type="submission" date="2022-07" db="EMBL/GenBank/DDBJ databases">
        <title>Genome Sequence of Physisporinus lineatus.</title>
        <authorList>
            <person name="Buettner E."/>
        </authorList>
    </citation>
    <scope>NUCLEOTIDE SEQUENCE</scope>
    <source>
        <strain evidence="1">VT162</strain>
    </source>
</reference>
<name>A0AAD5V403_9APHY</name>
<sequence>MGPGYIPWVSVDFAPILPLALQKCEHLYFEGVNELWTIGSLHQLSHFSTVTELSLYRFATSVPELCAFISTFPNLERCIIRSFRDLGSGGVTFDDCSYLPGPRLKLLHIKSYHFPLASDDPFEQGFLEWVLGTESRYTLRDIAITAQNSNIEAVGDLLRVVGPQLEHLEIICQGLGSSRESRDDESEFFAAPQSLLVDISFGLGIHNHLDLTRLTELRSLRLQYPTYIMIHALVSTITSPFLHTLSFQIRLRSTYNIVSGKHQSIAQLFGQKKLKDRLKLVRFDYESEHDAHMVQKLFEITYDDFLGPGVLQVNQVEGDMPDI</sequence>
<dbReference type="AlphaFoldDB" id="A0AAD5V403"/>
<accession>A0AAD5V403</accession>
<gene>
    <name evidence="1" type="ORF">NLI96_g4712</name>
</gene>
<organism evidence="1 2">
    <name type="scientific">Meripilus lineatus</name>
    <dbReference type="NCBI Taxonomy" id="2056292"/>
    <lineage>
        <taxon>Eukaryota</taxon>
        <taxon>Fungi</taxon>
        <taxon>Dikarya</taxon>
        <taxon>Basidiomycota</taxon>
        <taxon>Agaricomycotina</taxon>
        <taxon>Agaricomycetes</taxon>
        <taxon>Polyporales</taxon>
        <taxon>Meripilaceae</taxon>
        <taxon>Meripilus</taxon>
    </lineage>
</organism>
<evidence type="ECO:0000313" key="2">
    <source>
        <dbReference type="Proteomes" id="UP001212997"/>
    </source>
</evidence>